<dbReference type="RefSeq" id="XP_030982784.1">
    <property type="nucleotide sequence ID" value="XM_031125979.1"/>
</dbReference>
<name>A0A6P8B6Z1_PYRGI</name>
<gene>
    <name evidence="3" type="ORF">PgNI_05950</name>
</gene>
<sequence length="67" mass="7426">MAMVNQLASVNVEGRAPGEKGTSRKLPQGSGEVWKSCCPTRNPQDLRGQRLIRHPLPDFTLFHPRAS</sequence>
<keyword evidence="2" id="KW-1185">Reference proteome</keyword>
<dbReference type="KEGG" id="pgri:PgNI_05950"/>
<reference evidence="2 3" key="1">
    <citation type="journal article" date="2019" name="Mol. Biol. Evol.">
        <title>Blast fungal genomes show frequent chromosomal changes, gene gains and losses, and effector gene turnover.</title>
        <authorList>
            <person name="Gomez Luciano L.B."/>
            <person name="Jason Tsai I."/>
            <person name="Chuma I."/>
            <person name="Tosa Y."/>
            <person name="Chen Y.H."/>
            <person name="Li J.Y."/>
            <person name="Li M.Y."/>
            <person name="Jade Lu M.Y."/>
            <person name="Nakayashiki H."/>
            <person name="Li W.H."/>
        </authorList>
    </citation>
    <scope>NUCLEOTIDE SEQUENCE [LARGE SCALE GENOMIC DNA]</scope>
    <source>
        <strain evidence="2 3">NI907</strain>
    </source>
</reference>
<reference evidence="3" key="2">
    <citation type="submission" date="2019-10" db="EMBL/GenBank/DDBJ databases">
        <authorList>
            <consortium name="NCBI Genome Project"/>
        </authorList>
    </citation>
    <scope>NUCLEOTIDE SEQUENCE</scope>
    <source>
        <strain evidence="3">NI907</strain>
    </source>
</reference>
<reference evidence="3" key="3">
    <citation type="submission" date="2025-08" db="UniProtKB">
        <authorList>
            <consortium name="RefSeq"/>
        </authorList>
    </citation>
    <scope>IDENTIFICATION</scope>
    <source>
        <strain evidence="3">NI907</strain>
    </source>
</reference>
<evidence type="ECO:0000313" key="2">
    <source>
        <dbReference type="Proteomes" id="UP000515153"/>
    </source>
</evidence>
<feature type="region of interest" description="Disordered" evidence="1">
    <location>
        <begin position="1"/>
        <end position="41"/>
    </location>
</feature>
<evidence type="ECO:0000313" key="3">
    <source>
        <dbReference type="RefSeq" id="XP_030982784.1"/>
    </source>
</evidence>
<dbReference type="AlphaFoldDB" id="A0A6P8B6Z1"/>
<proteinExistence type="predicted"/>
<evidence type="ECO:0000256" key="1">
    <source>
        <dbReference type="SAM" id="MobiDB-lite"/>
    </source>
</evidence>
<dbReference type="GeneID" id="41960888"/>
<protein>
    <submittedName>
        <fullName evidence="3">Uncharacterized protein</fullName>
    </submittedName>
</protein>
<accession>A0A6P8B6Z1</accession>
<organism evidence="2 3">
    <name type="scientific">Pyricularia grisea</name>
    <name type="common">Crabgrass-specific blast fungus</name>
    <name type="synonym">Magnaporthe grisea</name>
    <dbReference type="NCBI Taxonomy" id="148305"/>
    <lineage>
        <taxon>Eukaryota</taxon>
        <taxon>Fungi</taxon>
        <taxon>Dikarya</taxon>
        <taxon>Ascomycota</taxon>
        <taxon>Pezizomycotina</taxon>
        <taxon>Sordariomycetes</taxon>
        <taxon>Sordariomycetidae</taxon>
        <taxon>Magnaporthales</taxon>
        <taxon>Pyriculariaceae</taxon>
        <taxon>Pyricularia</taxon>
    </lineage>
</organism>
<dbReference type="Proteomes" id="UP000515153">
    <property type="component" value="Chromosome I"/>
</dbReference>